<sequence length="72" mass="8031">MPLKSGLNPEPNWLNPCGKFTVLLPKFRFVGATEVILALSSAKASQKALWVMKLSFLFDYINSNTPSKKLMT</sequence>
<dbReference type="EMBL" id="GGEC01044986">
    <property type="protein sequence ID" value="MBX25470.1"/>
    <property type="molecule type" value="Transcribed_RNA"/>
</dbReference>
<evidence type="ECO:0000313" key="1">
    <source>
        <dbReference type="EMBL" id="MBX25470.1"/>
    </source>
</evidence>
<name>A0A2P2M5H5_RHIMU</name>
<proteinExistence type="predicted"/>
<reference evidence="1" key="1">
    <citation type="submission" date="2018-02" db="EMBL/GenBank/DDBJ databases">
        <title>Rhizophora mucronata_Transcriptome.</title>
        <authorList>
            <person name="Meera S.P."/>
            <person name="Sreeshan A."/>
            <person name="Augustine A."/>
        </authorList>
    </citation>
    <scope>NUCLEOTIDE SEQUENCE</scope>
    <source>
        <tissue evidence="1">Leaf</tissue>
    </source>
</reference>
<accession>A0A2P2M5H5</accession>
<organism evidence="1">
    <name type="scientific">Rhizophora mucronata</name>
    <name type="common">Asiatic mangrove</name>
    <dbReference type="NCBI Taxonomy" id="61149"/>
    <lineage>
        <taxon>Eukaryota</taxon>
        <taxon>Viridiplantae</taxon>
        <taxon>Streptophyta</taxon>
        <taxon>Embryophyta</taxon>
        <taxon>Tracheophyta</taxon>
        <taxon>Spermatophyta</taxon>
        <taxon>Magnoliopsida</taxon>
        <taxon>eudicotyledons</taxon>
        <taxon>Gunneridae</taxon>
        <taxon>Pentapetalae</taxon>
        <taxon>rosids</taxon>
        <taxon>fabids</taxon>
        <taxon>Malpighiales</taxon>
        <taxon>Rhizophoraceae</taxon>
        <taxon>Rhizophora</taxon>
    </lineage>
</organism>
<dbReference type="AlphaFoldDB" id="A0A2P2M5H5"/>
<protein>
    <submittedName>
        <fullName evidence="1">Zinc finger protein JACKDAW-like</fullName>
    </submittedName>
</protein>